<organism evidence="3 4">
    <name type="scientific">Seminavis robusta</name>
    <dbReference type="NCBI Taxonomy" id="568900"/>
    <lineage>
        <taxon>Eukaryota</taxon>
        <taxon>Sar</taxon>
        <taxon>Stramenopiles</taxon>
        <taxon>Ochrophyta</taxon>
        <taxon>Bacillariophyta</taxon>
        <taxon>Bacillariophyceae</taxon>
        <taxon>Bacillariophycidae</taxon>
        <taxon>Naviculales</taxon>
        <taxon>Naviculaceae</taxon>
        <taxon>Seminavis</taxon>
    </lineage>
</organism>
<feature type="region of interest" description="Disordered" evidence="1">
    <location>
        <begin position="137"/>
        <end position="189"/>
    </location>
</feature>
<feature type="chain" id="PRO_5040342556" evidence="2">
    <location>
        <begin position="19"/>
        <end position="343"/>
    </location>
</feature>
<keyword evidence="4" id="KW-1185">Reference proteome</keyword>
<accession>A0A9N8DUU7</accession>
<dbReference type="EMBL" id="CAICTM010000292">
    <property type="protein sequence ID" value="CAB9507110.1"/>
    <property type="molecule type" value="Genomic_DNA"/>
</dbReference>
<dbReference type="AlphaFoldDB" id="A0A9N8DUU7"/>
<feature type="compositionally biased region" description="Low complexity" evidence="1">
    <location>
        <begin position="174"/>
        <end position="189"/>
    </location>
</feature>
<keyword evidence="2" id="KW-0732">Signal</keyword>
<evidence type="ECO:0000313" key="4">
    <source>
        <dbReference type="Proteomes" id="UP001153069"/>
    </source>
</evidence>
<feature type="compositionally biased region" description="Pro residues" evidence="1">
    <location>
        <begin position="150"/>
        <end position="172"/>
    </location>
</feature>
<name>A0A9N8DUU7_9STRA</name>
<dbReference type="Proteomes" id="UP001153069">
    <property type="component" value="Unassembled WGS sequence"/>
</dbReference>
<evidence type="ECO:0000256" key="1">
    <source>
        <dbReference type="SAM" id="MobiDB-lite"/>
    </source>
</evidence>
<proteinExistence type="predicted"/>
<sequence length="343" mass="36079">MMRLLGLLLLSSLAVTSARKLNDEDLKLEGERCGDNNPCIEGLECAQTGVFKRCIPQTSCLSQELRKFQEEFNSQDFKMQILREANVREEDIFQASVASQNDETIFKNGSVRSLIRAMQHHVGTFSRFGSIVSRCSAESSEEPVGRQGPPTGPPIGTPPVGAPIGPPNPQPTFPRSMAPSSRPSSIPSESPTFIPPQTIFAGFHVEAGALVEGSITLFWDMFDPSGTPPVFAKGCMGVGPVVGAELSLVTIVAETTEANDITCLSSMYGVDVGVGLALGYGLGVCLLTEPPFVYNEFTFGSGIGLGASAFSMCNGVSTGIDLGIFGGGIPTSESNIDGGDGGN</sequence>
<protein>
    <submittedName>
        <fullName evidence="3">Uncharacterized protein</fullName>
    </submittedName>
</protein>
<reference evidence="3" key="1">
    <citation type="submission" date="2020-06" db="EMBL/GenBank/DDBJ databases">
        <authorList>
            <consortium name="Plant Systems Biology data submission"/>
        </authorList>
    </citation>
    <scope>NUCLEOTIDE SEQUENCE</scope>
    <source>
        <strain evidence="3">D6</strain>
    </source>
</reference>
<gene>
    <name evidence="3" type="ORF">SEMRO_293_G109890.1</name>
</gene>
<comment type="caution">
    <text evidence="3">The sequence shown here is derived from an EMBL/GenBank/DDBJ whole genome shotgun (WGS) entry which is preliminary data.</text>
</comment>
<feature type="signal peptide" evidence="2">
    <location>
        <begin position="1"/>
        <end position="18"/>
    </location>
</feature>
<evidence type="ECO:0000256" key="2">
    <source>
        <dbReference type="SAM" id="SignalP"/>
    </source>
</evidence>
<evidence type="ECO:0000313" key="3">
    <source>
        <dbReference type="EMBL" id="CAB9507110.1"/>
    </source>
</evidence>